<feature type="active site" description="Charge relay system" evidence="5">
    <location>
        <position position="202"/>
    </location>
</feature>
<reference evidence="10" key="1">
    <citation type="journal article" date="2014" name="Int. J. Syst. Evol. Microbiol.">
        <title>Complete genome sequence of Corynebacterium casei LMG S-19264T (=DSM 44701T), isolated from a smear-ripened cheese.</title>
        <authorList>
            <consortium name="US DOE Joint Genome Institute (JGI-PGF)"/>
            <person name="Walter F."/>
            <person name="Albersmeier A."/>
            <person name="Kalinowski J."/>
            <person name="Ruckert C."/>
        </authorList>
    </citation>
    <scope>NUCLEOTIDE SEQUENCE</scope>
    <source>
        <strain evidence="10">KCTC 23077</strain>
    </source>
</reference>
<protein>
    <recommendedName>
        <fullName evidence="9">Peptidase S8/S53 domain-containing protein</fullName>
    </recommendedName>
</protein>
<reference evidence="10" key="2">
    <citation type="submission" date="2020-09" db="EMBL/GenBank/DDBJ databases">
        <authorList>
            <person name="Sun Q."/>
            <person name="Kim S."/>
        </authorList>
    </citation>
    <scope>NUCLEOTIDE SEQUENCE</scope>
    <source>
        <strain evidence="10">KCTC 23077</strain>
    </source>
</reference>
<comment type="similarity">
    <text evidence="1 5 6">Belongs to the peptidase S8 family.</text>
</comment>
<accession>A0A918T1X6</accession>
<dbReference type="InterPro" id="IPR036852">
    <property type="entry name" value="Peptidase_S8/S53_dom_sf"/>
</dbReference>
<feature type="active site" description="Charge relay system" evidence="5">
    <location>
        <position position="387"/>
    </location>
</feature>
<evidence type="ECO:0000256" key="5">
    <source>
        <dbReference type="PROSITE-ProRule" id="PRU01240"/>
    </source>
</evidence>
<dbReference type="Pfam" id="PF00082">
    <property type="entry name" value="Peptidase_S8"/>
    <property type="match status" value="1"/>
</dbReference>
<feature type="compositionally biased region" description="Polar residues" evidence="7">
    <location>
        <begin position="467"/>
        <end position="486"/>
    </location>
</feature>
<dbReference type="PANTHER" id="PTHR43806:SF11">
    <property type="entry name" value="CEREVISIN-RELATED"/>
    <property type="match status" value="1"/>
</dbReference>
<dbReference type="PRINTS" id="PR00723">
    <property type="entry name" value="SUBTILISIN"/>
</dbReference>
<dbReference type="Gene3D" id="3.40.50.200">
    <property type="entry name" value="Peptidase S8/S53 domain"/>
    <property type="match status" value="1"/>
</dbReference>
<evidence type="ECO:0000256" key="8">
    <source>
        <dbReference type="SAM" id="SignalP"/>
    </source>
</evidence>
<keyword evidence="11" id="KW-1185">Reference proteome</keyword>
<dbReference type="AlphaFoldDB" id="A0A918T1X6"/>
<dbReference type="InterPro" id="IPR023828">
    <property type="entry name" value="Peptidase_S8_Ser-AS"/>
</dbReference>
<comment type="caution">
    <text evidence="10">The sequence shown here is derived from an EMBL/GenBank/DDBJ whole genome shotgun (WGS) entry which is preliminary data.</text>
</comment>
<dbReference type="PROSITE" id="PS00136">
    <property type="entry name" value="SUBTILASE_ASP"/>
    <property type="match status" value="1"/>
</dbReference>
<gene>
    <name evidence="10" type="ORF">GCM10007067_25670</name>
</gene>
<dbReference type="EMBL" id="BMYD01000004">
    <property type="protein sequence ID" value="GHA86483.1"/>
    <property type="molecule type" value="Genomic_DNA"/>
</dbReference>
<evidence type="ECO:0000256" key="2">
    <source>
        <dbReference type="ARBA" id="ARBA00022670"/>
    </source>
</evidence>
<dbReference type="InterPro" id="IPR015500">
    <property type="entry name" value="Peptidase_S8_subtilisin-rel"/>
</dbReference>
<dbReference type="Proteomes" id="UP000646426">
    <property type="component" value="Unassembled WGS sequence"/>
</dbReference>
<feature type="chain" id="PRO_5037527372" description="Peptidase S8/S53 domain-containing protein" evidence="8">
    <location>
        <begin position="21"/>
        <end position="505"/>
    </location>
</feature>
<keyword evidence="3 5" id="KW-0378">Hydrolase</keyword>
<feature type="region of interest" description="Disordered" evidence="7">
    <location>
        <begin position="461"/>
        <end position="505"/>
    </location>
</feature>
<dbReference type="InterPro" id="IPR000209">
    <property type="entry name" value="Peptidase_S8/S53_dom"/>
</dbReference>
<dbReference type="InterPro" id="IPR023827">
    <property type="entry name" value="Peptidase_S8_Asp-AS"/>
</dbReference>
<dbReference type="PROSITE" id="PS00138">
    <property type="entry name" value="SUBTILASE_SER"/>
    <property type="match status" value="1"/>
</dbReference>
<keyword evidence="4 5" id="KW-0720">Serine protease</keyword>
<feature type="active site" description="Charge relay system" evidence="5">
    <location>
        <position position="153"/>
    </location>
</feature>
<feature type="domain" description="Peptidase S8/S53" evidence="9">
    <location>
        <begin position="144"/>
        <end position="411"/>
    </location>
</feature>
<dbReference type="PROSITE" id="PS51892">
    <property type="entry name" value="SUBTILASE"/>
    <property type="match status" value="1"/>
</dbReference>
<organism evidence="10 11">
    <name type="scientific">Cognatilysobacter bugurensis</name>
    <dbReference type="NCBI Taxonomy" id="543356"/>
    <lineage>
        <taxon>Bacteria</taxon>
        <taxon>Pseudomonadati</taxon>
        <taxon>Pseudomonadota</taxon>
        <taxon>Gammaproteobacteria</taxon>
        <taxon>Lysobacterales</taxon>
        <taxon>Lysobacteraceae</taxon>
        <taxon>Cognatilysobacter</taxon>
    </lineage>
</organism>
<keyword evidence="8" id="KW-0732">Signal</keyword>
<dbReference type="InterPro" id="IPR022398">
    <property type="entry name" value="Peptidase_S8_His-AS"/>
</dbReference>
<dbReference type="GO" id="GO:0006508">
    <property type="term" value="P:proteolysis"/>
    <property type="evidence" value="ECO:0007669"/>
    <property type="project" value="UniProtKB-KW"/>
</dbReference>
<keyword evidence="2 5" id="KW-0645">Protease</keyword>
<evidence type="ECO:0000259" key="9">
    <source>
        <dbReference type="Pfam" id="PF00082"/>
    </source>
</evidence>
<evidence type="ECO:0000256" key="7">
    <source>
        <dbReference type="SAM" id="MobiDB-lite"/>
    </source>
</evidence>
<sequence length="505" mass="51974">MGRMILLLMILLLGALDAHAARVSSEVERTMQTRGTARVLVSLSAAGQPLLASRNALLRSNAIQTAVTRTERGLQPGTYRMRRKFALVGAFAVDIDSRALARLRRNPDVAAIDVDLAGGGHAVAPDESSDLNAVSPLLPLGLDGAGMKVAVVDTGVDLDHPDLQARVVGEQCFCTKLSGGGCCPNGAATQTGAGSAQDDHSHGTHVAGIIVGEGVVAPRGALPRASLVAVKVMDSKNAFCCISDVIAALDWLAVHHPDVDAVNMSLGTISTLYPGDCDAASATTQAMAQAVGALINRGAVVTASAGNQSNAGAMAMPACIRDVFSAGATWDFTGGPRSVFNCSETSTAPRQPACFSNRSTTTDLYAAGAYVTSAANGGGTLTWPGTSFAAPMMAACAVALKQAAPVAGPAERMDAMRLSPTRVTDAVSGRQYPFLDCIDAVRLLNPAIFGPFEAQCSGAPVPPADWSGSSAGAPSMQASPVQTPRTARSAWRGGMRPSDTRLRRH</sequence>
<feature type="signal peptide" evidence="8">
    <location>
        <begin position="1"/>
        <end position="20"/>
    </location>
</feature>
<evidence type="ECO:0000313" key="11">
    <source>
        <dbReference type="Proteomes" id="UP000646426"/>
    </source>
</evidence>
<evidence type="ECO:0000256" key="4">
    <source>
        <dbReference type="ARBA" id="ARBA00022825"/>
    </source>
</evidence>
<dbReference type="InterPro" id="IPR050131">
    <property type="entry name" value="Peptidase_S8_subtilisin-like"/>
</dbReference>
<proteinExistence type="inferred from homology"/>
<evidence type="ECO:0000256" key="3">
    <source>
        <dbReference type="ARBA" id="ARBA00022801"/>
    </source>
</evidence>
<dbReference type="PROSITE" id="PS00137">
    <property type="entry name" value="SUBTILASE_HIS"/>
    <property type="match status" value="1"/>
</dbReference>
<evidence type="ECO:0000256" key="6">
    <source>
        <dbReference type="RuleBase" id="RU003355"/>
    </source>
</evidence>
<name>A0A918T1X6_9GAMM</name>
<dbReference type="GO" id="GO:0004252">
    <property type="term" value="F:serine-type endopeptidase activity"/>
    <property type="evidence" value="ECO:0007669"/>
    <property type="project" value="UniProtKB-UniRule"/>
</dbReference>
<evidence type="ECO:0000313" key="10">
    <source>
        <dbReference type="EMBL" id="GHA86483.1"/>
    </source>
</evidence>
<dbReference type="PANTHER" id="PTHR43806">
    <property type="entry name" value="PEPTIDASE S8"/>
    <property type="match status" value="1"/>
</dbReference>
<dbReference type="SUPFAM" id="SSF52743">
    <property type="entry name" value="Subtilisin-like"/>
    <property type="match status" value="1"/>
</dbReference>
<evidence type="ECO:0000256" key="1">
    <source>
        <dbReference type="ARBA" id="ARBA00011073"/>
    </source>
</evidence>